<evidence type="ECO:0000256" key="2">
    <source>
        <dbReference type="SAM" id="Phobius"/>
    </source>
</evidence>
<keyword evidence="4" id="KW-1185">Reference proteome</keyword>
<name>A0A238XS90_9ACTN</name>
<organism evidence="3 4">
    <name type="scientific">Blastococcus mobilis</name>
    <dbReference type="NCBI Taxonomy" id="1938746"/>
    <lineage>
        <taxon>Bacteria</taxon>
        <taxon>Bacillati</taxon>
        <taxon>Actinomycetota</taxon>
        <taxon>Actinomycetes</taxon>
        <taxon>Geodermatophilales</taxon>
        <taxon>Geodermatophilaceae</taxon>
        <taxon>Blastococcus</taxon>
    </lineage>
</organism>
<accession>A0A238XS90</accession>
<feature type="compositionally biased region" description="Basic and acidic residues" evidence="1">
    <location>
        <begin position="11"/>
        <end position="21"/>
    </location>
</feature>
<feature type="transmembrane region" description="Helical" evidence="2">
    <location>
        <begin position="62"/>
        <end position="80"/>
    </location>
</feature>
<keyword evidence="2" id="KW-1133">Transmembrane helix</keyword>
<feature type="transmembrane region" description="Helical" evidence="2">
    <location>
        <begin position="128"/>
        <end position="148"/>
    </location>
</feature>
<protein>
    <submittedName>
        <fullName evidence="3">Uncharacterized protein</fullName>
    </submittedName>
</protein>
<gene>
    <name evidence="3" type="ORF">SAMN06272737_11522</name>
</gene>
<feature type="compositionally biased region" description="Polar residues" evidence="1">
    <location>
        <begin position="1"/>
        <end position="10"/>
    </location>
</feature>
<proteinExistence type="predicted"/>
<feature type="transmembrane region" description="Helical" evidence="2">
    <location>
        <begin position="92"/>
        <end position="112"/>
    </location>
</feature>
<sequence>MANSSTTAHSHQGEPRRDRRANPTGAYVATAGVVVFLIATFLDWVSTEGESVTGTGYETDTTIPLVAFLGVGLAAGLLYALNRARGRQHRGLSLTTMAAGIAAAGLALSYILDAPGALERGGDYSAEFGAWIGLIGAIVWAVGAFLLAKEPEGDDDWHGTEHVTAGHTAH</sequence>
<keyword evidence="2" id="KW-0812">Transmembrane</keyword>
<dbReference type="AlphaFoldDB" id="A0A238XS90"/>
<feature type="region of interest" description="Disordered" evidence="1">
    <location>
        <begin position="1"/>
        <end position="22"/>
    </location>
</feature>
<evidence type="ECO:0000313" key="4">
    <source>
        <dbReference type="Proteomes" id="UP000198403"/>
    </source>
</evidence>
<keyword evidence="2" id="KW-0472">Membrane</keyword>
<dbReference type="Proteomes" id="UP000198403">
    <property type="component" value="Unassembled WGS sequence"/>
</dbReference>
<reference evidence="3 4" key="1">
    <citation type="submission" date="2017-06" db="EMBL/GenBank/DDBJ databases">
        <authorList>
            <person name="Kim H.J."/>
            <person name="Triplett B.A."/>
        </authorList>
    </citation>
    <scope>NUCLEOTIDE SEQUENCE [LARGE SCALE GENOMIC DNA]</scope>
    <source>
        <strain evidence="3 4">DSM 44272</strain>
    </source>
</reference>
<dbReference type="EMBL" id="FZNO01000015">
    <property type="protein sequence ID" value="SNR60879.1"/>
    <property type="molecule type" value="Genomic_DNA"/>
</dbReference>
<evidence type="ECO:0000256" key="1">
    <source>
        <dbReference type="SAM" id="MobiDB-lite"/>
    </source>
</evidence>
<evidence type="ECO:0000313" key="3">
    <source>
        <dbReference type="EMBL" id="SNR60879.1"/>
    </source>
</evidence>
<feature type="transmembrane region" description="Helical" evidence="2">
    <location>
        <begin position="24"/>
        <end position="42"/>
    </location>
</feature>